<protein>
    <recommendedName>
        <fullName evidence="10">Oxidation resistance protein 1</fullName>
    </recommendedName>
</protein>
<keyword evidence="13" id="KW-1185">Reference proteome</keyword>
<dbReference type="EMBL" id="BRYB01003115">
    <property type="protein sequence ID" value="GMI30704.1"/>
    <property type="molecule type" value="Genomic_DNA"/>
</dbReference>
<gene>
    <name evidence="12" type="ORF">TeGR_g14339</name>
</gene>
<evidence type="ECO:0000256" key="8">
    <source>
        <dbReference type="ARBA" id="ARBA00023329"/>
    </source>
</evidence>
<dbReference type="Gene3D" id="1.10.472.80">
    <property type="entry name" value="Ypt/Rab-GAP domain of gyp1p, domain 3"/>
    <property type="match status" value="1"/>
</dbReference>
<evidence type="ECO:0000256" key="2">
    <source>
        <dbReference type="ARBA" id="ARBA00004173"/>
    </source>
</evidence>
<dbReference type="Proteomes" id="UP001165060">
    <property type="component" value="Unassembled WGS sequence"/>
</dbReference>
<dbReference type="InterPro" id="IPR000195">
    <property type="entry name" value="Rab-GAP-TBC_dom"/>
</dbReference>
<evidence type="ECO:0000256" key="7">
    <source>
        <dbReference type="ARBA" id="ARBA00023136"/>
    </source>
</evidence>
<evidence type="ECO:0000256" key="9">
    <source>
        <dbReference type="ARBA" id="ARBA00034103"/>
    </source>
</evidence>
<dbReference type="InterPro" id="IPR006571">
    <property type="entry name" value="TLDc_dom"/>
</dbReference>
<evidence type="ECO:0000313" key="12">
    <source>
        <dbReference type="EMBL" id="GMI30704.1"/>
    </source>
</evidence>
<proteinExistence type="inferred from homology"/>
<feature type="domain" description="TLDc" evidence="11">
    <location>
        <begin position="492"/>
        <end position="675"/>
    </location>
</feature>
<comment type="caution">
    <text evidence="12">The sequence shown here is derived from an EMBL/GenBank/DDBJ whole genome shotgun (WGS) entry which is preliminary data.</text>
</comment>
<dbReference type="SUPFAM" id="SSF47923">
    <property type="entry name" value="Ypt/Rab-GAP domain of gyp1p"/>
    <property type="match status" value="1"/>
</dbReference>
<sequence>MSSLLQSPFSRLRRSLQLSEPPHDLRPRLHLALFFMSPPTSSRDPPKTVNLGGASGVTLATAYAGDGDAADGGWVYHPGESLGSDLLESAAVFERAFDASADAQGKVAGSIAHLDFLNSLYLARLRLLHPNHRPLRELEPAGAADAGSLAAAVPEILAATPTFGLSSFSSAEPSETSLSCLAFKNALAESTVKDPSPLLLHLLDSGYAASPPNFSGASLSAYLLSLHTASQIYLPVSSFSPLLPDLALLLSLPSSPDSLSCLPSPAVFACLNKLLNGRASTPGDFFLPPPTPGHHIAWAKTFADLLKNMYPKTYKLMEQNHALTPAALSPIFERFFVPLLPLRCCRRILDIFALEGSKTLYRFGIALVLYNKKRIKGALSGWGGGGRGVFAWDLVRDAAGEEGFDFDEVMRIAFGSFGSALRKRPSFPSRGYIAKLSRMNENFGAEFATEPGNFAFASVKEAPAFELLGTRKNGPKTLVPAEIEENFRAATRLSSGVAFRHSLAQWAPANLQGRKLELLYSTDVDGRSLENLYGSCAKAGATIMLVEVMSTGEVLGVFASHAWQPATTVFGDGTCFLARFSPDPVVFKWSPQFADSFEEGGDQADLAKTEQFMFATREFLSMGGDGEGGAGLQLNEDLTLGWSSESATFGNEVLTKGEKGGDGFEVAGLEVYRFASAW</sequence>
<keyword evidence="8" id="KW-0968">Cytoplasmic vesicle</keyword>
<evidence type="ECO:0000256" key="6">
    <source>
        <dbReference type="ARBA" id="ARBA00023128"/>
    </source>
</evidence>
<evidence type="ECO:0000256" key="1">
    <source>
        <dbReference type="ARBA" id="ARBA00004156"/>
    </source>
</evidence>
<keyword evidence="7" id="KW-0472">Membrane</keyword>
<organism evidence="12 13">
    <name type="scientific">Tetraparma gracilis</name>
    <dbReference type="NCBI Taxonomy" id="2962635"/>
    <lineage>
        <taxon>Eukaryota</taxon>
        <taxon>Sar</taxon>
        <taxon>Stramenopiles</taxon>
        <taxon>Ochrophyta</taxon>
        <taxon>Bolidophyceae</taxon>
        <taxon>Parmales</taxon>
        <taxon>Triparmaceae</taxon>
        <taxon>Tetraparma</taxon>
    </lineage>
</organism>
<evidence type="ECO:0000256" key="3">
    <source>
        <dbReference type="ARBA" id="ARBA00004184"/>
    </source>
</evidence>
<evidence type="ECO:0000256" key="5">
    <source>
        <dbReference type="ARBA" id="ARBA00023018"/>
    </source>
</evidence>
<evidence type="ECO:0000256" key="10">
    <source>
        <dbReference type="ARBA" id="ARBA00040604"/>
    </source>
</evidence>
<comment type="similarity">
    <text evidence="4">Belongs to the OXR1 family.</text>
</comment>
<name>A0ABQ6MR49_9STRA</name>
<keyword evidence="5" id="KW-0770">Synapse</keyword>
<dbReference type="Pfam" id="PF07534">
    <property type="entry name" value="TLD"/>
    <property type="match status" value="1"/>
</dbReference>
<dbReference type="SMART" id="SM00584">
    <property type="entry name" value="TLDc"/>
    <property type="match status" value="1"/>
</dbReference>
<dbReference type="InterPro" id="IPR035969">
    <property type="entry name" value="Rab-GAP_TBC_sf"/>
</dbReference>
<reference evidence="12 13" key="1">
    <citation type="journal article" date="2023" name="Commun. Biol.">
        <title>Genome analysis of Parmales, the sister group of diatoms, reveals the evolutionary specialization of diatoms from phago-mixotrophs to photoautotrophs.</title>
        <authorList>
            <person name="Ban H."/>
            <person name="Sato S."/>
            <person name="Yoshikawa S."/>
            <person name="Yamada K."/>
            <person name="Nakamura Y."/>
            <person name="Ichinomiya M."/>
            <person name="Sato N."/>
            <person name="Blanc-Mathieu R."/>
            <person name="Endo H."/>
            <person name="Kuwata A."/>
            <person name="Ogata H."/>
        </authorList>
    </citation>
    <scope>NUCLEOTIDE SEQUENCE [LARGE SCALE GENOMIC DNA]</scope>
</reference>
<keyword evidence="6" id="KW-0496">Mitochondrion</keyword>
<evidence type="ECO:0000259" key="11">
    <source>
        <dbReference type="PROSITE" id="PS51886"/>
    </source>
</evidence>
<accession>A0ABQ6MR49</accession>
<evidence type="ECO:0000313" key="13">
    <source>
        <dbReference type="Proteomes" id="UP001165060"/>
    </source>
</evidence>
<comment type="subcellular location">
    <subcellularLocation>
        <location evidence="1">Cytoplasmic vesicle membrane</location>
    </subcellularLocation>
    <subcellularLocation>
        <location evidence="3">Endomembrane system</location>
        <topology evidence="3">Peripheral membrane protein</topology>
    </subcellularLocation>
    <subcellularLocation>
        <location evidence="2">Mitochondrion</location>
    </subcellularLocation>
    <subcellularLocation>
        <location evidence="9">Synapse</location>
    </subcellularLocation>
</comment>
<dbReference type="PANTHER" id="PTHR23354:SF62">
    <property type="entry name" value="MUSTARD, ISOFORM V"/>
    <property type="match status" value="1"/>
</dbReference>
<dbReference type="Pfam" id="PF00566">
    <property type="entry name" value="RabGAP-TBC"/>
    <property type="match status" value="1"/>
</dbReference>
<dbReference type="PANTHER" id="PTHR23354">
    <property type="entry name" value="NUCLEOLAR PROTEIN 7/ESTROGEN RECEPTOR COACTIVATOR-RELATED"/>
    <property type="match status" value="1"/>
</dbReference>
<evidence type="ECO:0000256" key="4">
    <source>
        <dbReference type="ARBA" id="ARBA00009540"/>
    </source>
</evidence>
<dbReference type="PROSITE" id="PS51886">
    <property type="entry name" value="TLDC"/>
    <property type="match status" value="1"/>
</dbReference>